<gene>
    <name evidence="2" type="ORF">Dsin_011517</name>
</gene>
<dbReference type="Pfam" id="PF00069">
    <property type="entry name" value="Pkinase"/>
    <property type="match status" value="1"/>
</dbReference>
<dbReference type="InterPro" id="IPR000719">
    <property type="entry name" value="Prot_kinase_dom"/>
</dbReference>
<keyword evidence="3" id="KW-1185">Reference proteome</keyword>
<reference evidence="2" key="1">
    <citation type="journal article" date="2023" name="Plant J.">
        <title>Genome sequences and population genomics provide insights into the demographic history, inbreeding, and mutation load of two 'living fossil' tree species of Dipteronia.</title>
        <authorList>
            <person name="Feng Y."/>
            <person name="Comes H.P."/>
            <person name="Chen J."/>
            <person name="Zhu S."/>
            <person name="Lu R."/>
            <person name="Zhang X."/>
            <person name="Li P."/>
            <person name="Qiu J."/>
            <person name="Olsen K.M."/>
            <person name="Qiu Y."/>
        </authorList>
    </citation>
    <scope>NUCLEOTIDE SEQUENCE</scope>
    <source>
        <strain evidence="2">NBL</strain>
    </source>
</reference>
<dbReference type="PROSITE" id="PS00108">
    <property type="entry name" value="PROTEIN_KINASE_ST"/>
    <property type="match status" value="1"/>
</dbReference>
<dbReference type="Proteomes" id="UP001281410">
    <property type="component" value="Unassembled WGS sequence"/>
</dbReference>
<evidence type="ECO:0000259" key="1">
    <source>
        <dbReference type="PROSITE" id="PS50011"/>
    </source>
</evidence>
<evidence type="ECO:0000313" key="3">
    <source>
        <dbReference type="Proteomes" id="UP001281410"/>
    </source>
</evidence>
<dbReference type="AlphaFoldDB" id="A0AAE0AUS1"/>
<comment type="caution">
    <text evidence="2">The sequence shown here is derived from an EMBL/GenBank/DDBJ whole genome shotgun (WGS) entry which is preliminary data.</text>
</comment>
<protein>
    <recommendedName>
        <fullName evidence="1">Protein kinase domain-containing protein</fullName>
    </recommendedName>
</protein>
<dbReference type="Gene3D" id="3.30.200.20">
    <property type="entry name" value="Phosphorylase Kinase, domain 1"/>
    <property type="match status" value="1"/>
</dbReference>
<evidence type="ECO:0000313" key="2">
    <source>
        <dbReference type="EMBL" id="KAK3224492.1"/>
    </source>
</evidence>
<accession>A0AAE0AUS1</accession>
<name>A0AAE0AUS1_9ROSI</name>
<dbReference type="SUPFAM" id="SSF56112">
    <property type="entry name" value="Protein kinase-like (PK-like)"/>
    <property type="match status" value="1"/>
</dbReference>
<dbReference type="InterPro" id="IPR011009">
    <property type="entry name" value="Kinase-like_dom_sf"/>
</dbReference>
<proteinExistence type="predicted"/>
<feature type="domain" description="Protein kinase" evidence="1">
    <location>
        <begin position="1"/>
        <end position="231"/>
    </location>
</feature>
<dbReference type="GO" id="GO:0005524">
    <property type="term" value="F:ATP binding"/>
    <property type="evidence" value="ECO:0007669"/>
    <property type="project" value="InterPro"/>
</dbReference>
<dbReference type="Gene3D" id="1.10.510.10">
    <property type="entry name" value="Transferase(Phosphotransferase) domain 1"/>
    <property type="match status" value="1"/>
</dbReference>
<dbReference type="PANTHER" id="PTHR45621">
    <property type="entry name" value="OS01G0588500 PROTEIN-RELATED"/>
    <property type="match status" value="1"/>
</dbReference>
<dbReference type="PROSITE" id="PS50011">
    <property type="entry name" value="PROTEIN_KINASE_DOM"/>
    <property type="match status" value="1"/>
</dbReference>
<dbReference type="FunFam" id="1.10.510.10:FF:000095">
    <property type="entry name" value="protein STRUBBELIG-RECEPTOR FAMILY 8"/>
    <property type="match status" value="1"/>
</dbReference>
<dbReference type="PIRSF" id="PIRSF000654">
    <property type="entry name" value="Integrin-linked_kinase"/>
    <property type="match status" value="1"/>
</dbReference>
<sequence length="239" mass="26905">MAVNFLGRHYHPNIISLFGCCWEDEKLALVYEFMQRGSLDNHLFQKTAISLSWDLRLKIAIGAGRGLAFLHTLEKKIIYRDFKASNILLDKNYNAKLSDFGLSMLGPSCEESPISTIIIGTYGYIAPEYLLTGDIYLKSDVYGYGVVLLELLTGLRAYDKNPSGELQNSVGWLKPMLSQRTNLTTIIDVHMKGQYSVEAAFQVAELCLKCLDSDPQSRPSMKEVVEVLKEIQALKEKII</sequence>
<dbReference type="InterPro" id="IPR050823">
    <property type="entry name" value="Plant_Ser_Thr_Prot_Kinase"/>
</dbReference>
<organism evidence="2 3">
    <name type="scientific">Dipteronia sinensis</name>
    <dbReference type="NCBI Taxonomy" id="43782"/>
    <lineage>
        <taxon>Eukaryota</taxon>
        <taxon>Viridiplantae</taxon>
        <taxon>Streptophyta</taxon>
        <taxon>Embryophyta</taxon>
        <taxon>Tracheophyta</taxon>
        <taxon>Spermatophyta</taxon>
        <taxon>Magnoliopsida</taxon>
        <taxon>eudicotyledons</taxon>
        <taxon>Gunneridae</taxon>
        <taxon>Pentapetalae</taxon>
        <taxon>rosids</taxon>
        <taxon>malvids</taxon>
        <taxon>Sapindales</taxon>
        <taxon>Sapindaceae</taxon>
        <taxon>Hippocastanoideae</taxon>
        <taxon>Acereae</taxon>
        <taxon>Dipteronia</taxon>
    </lineage>
</organism>
<dbReference type="GO" id="GO:0004672">
    <property type="term" value="F:protein kinase activity"/>
    <property type="evidence" value="ECO:0007669"/>
    <property type="project" value="InterPro"/>
</dbReference>
<dbReference type="InterPro" id="IPR008271">
    <property type="entry name" value="Ser/Thr_kinase_AS"/>
</dbReference>
<dbReference type="EMBL" id="JANJYJ010000003">
    <property type="protein sequence ID" value="KAK3224492.1"/>
    <property type="molecule type" value="Genomic_DNA"/>
</dbReference>